<dbReference type="EMBL" id="UINC01166493">
    <property type="protein sequence ID" value="SVD68478.1"/>
    <property type="molecule type" value="Genomic_DNA"/>
</dbReference>
<proteinExistence type="predicted"/>
<accession>A0A382XDM6</accession>
<sequence length="179" mass="20623">MTQLAINGERLKVPSDSFMTGLQEKASLAVIKAGFLNKAKFTKAEIMDVEFDKNGDPIRPTKAQKAIFEEMPPEYMKDYEWLDNFYKQQEKFFGVRFGNHTVSPAAGGYQEFDRDNAGGFMEYITKLVKDNYGIARKDVWNPADIWLIWNPREAKQEIELAVSKHIGIKYLNDVLRTML</sequence>
<reference evidence="1" key="1">
    <citation type="submission" date="2018-05" db="EMBL/GenBank/DDBJ databases">
        <authorList>
            <person name="Lanie J.A."/>
            <person name="Ng W.-L."/>
            <person name="Kazmierczak K.M."/>
            <person name="Andrzejewski T.M."/>
            <person name="Davidsen T.M."/>
            <person name="Wayne K.J."/>
            <person name="Tettelin H."/>
            <person name="Glass J.I."/>
            <person name="Rusch D."/>
            <person name="Podicherti R."/>
            <person name="Tsui H.-C.T."/>
            <person name="Winkler M.E."/>
        </authorList>
    </citation>
    <scope>NUCLEOTIDE SEQUENCE</scope>
</reference>
<name>A0A382XDM6_9ZZZZ</name>
<gene>
    <name evidence="1" type="ORF">METZ01_LOCUS421332</name>
</gene>
<dbReference type="AlphaFoldDB" id="A0A382XDM6"/>
<feature type="non-terminal residue" evidence="1">
    <location>
        <position position="179"/>
    </location>
</feature>
<protein>
    <submittedName>
        <fullName evidence="1">Uncharacterized protein</fullName>
    </submittedName>
</protein>
<evidence type="ECO:0000313" key="1">
    <source>
        <dbReference type="EMBL" id="SVD68478.1"/>
    </source>
</evidence>
<organism evidence="1">
    <name type="scientific">marine metagenome</name>
    <dbReference type="NCBI Taxonomy" id="408172"/>
    <lineage>
        <taxon>unclassified sequences</taxon>
        <taxon>metagenomes</taxon>
        <taxon>ecological metagenomes</taxon>
    </lineage>
</organism>